<dbReference type="KEGG" id="apuu:APUU_31705A"/>
<evidence type="ECO:0000313" key="6">
    <source>
        <dbReference type="EMBL" id="BCS23480.1"/>
    </source>
</evidence>
<keyword evidence="2" id="KW-0238">DNA-binding</keyword>
<dbReference type="Pfam" id="PF04082">
    <property type="entry name" value="Fungal_trans"/>
    <property type="match status" value="1"/>
</dbReference>
<feature type="domain" description="Xylanolytic transcriptional activator regulatory" evidence="5">
    <location>
        <begin position="252"/>
        <end position="323"/>
    </location>
</feature>
<keyword evidence="7" id="KW-1185">Reference proteome</keyword>
<dbReference type="GO" id="GO:0008270">
    <property type="term" value="F:zinc ion binding"/>
    <property type="evidence" value="ECO:0007669"/>
    <property type="project" value="InterPro"/>
</dbReference>
<evidence type="ECO:0000256" key="4">
    <source>
        <dbReference type="ARBA" id="ARBA00023242"/>
    </source>
</evidence>
<evidence type="ECO:0000313" key="7">
    <source>
        <dbReference type="Proteomes" id="UP000654913"/>
    </source>
</evidence>
<dbReference type="OrthoDB" id="4451586at2759"/>
<dbReference type="RefSeq" id="XP_041555674.1">
    <property type="nucleotide sequence ID" value="XM_041702939.1"/>
</dbReference>
<dbReference type="PANTHER" id="PTHR47425">
    <property type="entry name" value="FARB-RELATED"/>
    <property type="match status" value="1"/>
</dbReference>
<proteinExistence type="predicted"/>
<dbReference type="GO" id="GO:0000981">
    <property type="term" value="F:DNA-binding transcription factor activity, RNA polymerase II-specific"/>
    <property type="evidence" value="ECO:0007669"/>
    <property type="project" value="InterPro"/>
</dbReference>
<dbReference type="SMART" id="SM00906">
    <property type="entry name" value="Fungal_trans"/>
    <property type="match status" value="1"/>
</dbReference>
<dbReference type="EMBL" id="AP024445">
    <property type="protein sequence ID" value="BCS23480.1"/>
    <property type="molecule type" value="Genomic_DNA"/>
</dbReference>
<dbReference type="CDD" id="cd12148">
    <property type="entry name" value="fungal_TF_MHR"/>
    <property type="match status" value="1"/>
</dbReference>
<dbReference type="GO" id="GO:0006351">
    <property type="term" value="P:DNA-templated transcription"/>
    <property type="evidence" value="ECO:0007669"/>
    <property type="project" value="InterPro"/>
</dbReference>
<name>A0A7R7XL38_9EURO</name>
<dbReference type="PANTHER" id="PTHR47425:SF3">
    <property type="entry name" value="ZN(II)2CYS6 TRANSCRIPTION FACTOR (EUROFUNG)"/>
    <property type="match status" value="1"/>
</dbReference>
<dbReference type="InterPro" id="IPR007219">
    <property type="entry name" value="XnlR_reg_dom"/>
</dbReference>
<dbReference type="GO" id="GO:0003677">
    <property type="term" value="F:DNA binding"/>
    <property type="evidence" value="ECO:0007669"/>
    <property type="project" value="UniProtKB-KW"/>
</dbReference>
<keyword evidence="3" id="KW-0804">Transcription</keyword>
<organism evidence="6 7">
    <name type="scientific">Aspergillus puulaauensis</name>
    <dbReference type="NCBI Taxonomy" id="1220207"/>
    <lineage>
        <taxon>Eukaryota</taxon>
        <taxon>Fungi</taxon>
        <taxon>Dikarya</taxon>
        <taxon>Ascomycota</taxon>
        <taxon>Pezizomycotina</taxon>
        <taxon>Eurotiomycetes</taxon>
        <taxon>Eurotiomycetidae</taxon>
        <taxon>Eurotiales</taxon>
        <taxon>Aspergillaceae</taxon>
        <taxon>Aspergillus</taxon>
    </lineage>
</organism>
<keyword evidence="4" id="KW-0539">Nucleus</keyword>
<dbReference type="SUPFAM" id="SSF57701">
    <property type="entry name" value="Zn2/Cys6 DNA-binding domain"/>
    <property type="match status" value="1"/>
</dbReference>
<reference evidence="6" key="1">
    <citation type="submission" date="2021-01" db="EMBL/GenBank/DDBJ databases">
        <authorList>
            <consortium name="Aspergillus puulaauensis MK2 genome sequencing consortium"/>
            <person name="Kazuki M."/>
            <person name="Futagami T."/>
        </authorList>
    </citation>
    <scope>NUCLEOTIDE SEQUENCE</scope>
    <source>
        <strain evidence="6">MK2</strain>
    </source>
</reference>
<evidence type="ECO:0000256" key="3">
    <source>
        <dbReference type="ARBA" id="ARBA00023163"/>
    </source>
</evidence>
<evidence type="ECO:0000256" key="1">
    <source>
        <dbReference type="ARBA" id="ARBA00023015"/>
    </source>
</evidence>
<dbReference type="GeneID" id="64973485"/>
<dbReference type="Proteomes" id="UP000654913">
    <property type="component" value="Chromosome 3"/>
</dbReference>
<protein>
    <recommendedName>
        <fullName evidence="5">Xylanolytic transcriptional activator regulatory domain-containing protein</fullName>
    </recommendedName>
</protein>
<dbReference type="InterPro" id="IPR036864">
    <property type="entry name" value="Zn2-C6_fun-type_DNA-bd_sf"/>
</dbReference>
<gene>
    <name evidence="6" type="ORF">APUU_31705A</name>
</gene>
<reference evidence="6" key="2">
    <citation type="submission" date="2021-02" db="EMBL/GenBank/DDBJ databases">
        <title>Aspergillus puulaauensis MK2 genome sequence.</title>
        <authorList>
            <person name="Futagami T."/>
            <person name="Mori K."/>
            <person name="Kadooka C."/>
            <person name="Tanaka T."/>
        </authorList>
    </citation>
    <scope>NUCLEOTIDE SEQUENCE</scope>
    <source>
        <strain evidence="6">MK2</strain>
    </source>
</reference>
<sequence>MFPSLSGECGYCRSNNIRCDENNAELACLTCRVWGIKCPLIDRSYGDSSGDGLTVWNYDGSSPPSSEPVQQPPSSAPVHYMQPLDNLISTAHDLLLGTFTPYTHISTLPPYIKRPRHEIPLEDIQYLDENGVFTLPDADLRNELLKTFVLNVYPYMPLLDLEEFLQAIAINNGDSRVSLLLFHAVMFSSAAFIKPEHLYRAGYSSQKEARKQYFLKATIAYDHGLETDPIVIIQSALLLTYWHETPDSPRDFHYWLGKAFSVATSIGLQGLAEAEPSREPNRLGRRLWWCLYTRDRINAMNLRRHTIIPEESYTTTLPTLDDFTIGVFPEVTAQMFDSCDVLRSPYQQAQLAAIFIEKARLCTIISHIITPSPDEATIPRCTNLLEAWRAGLPYYIEHQSLPSTSLTLSDIEKPTFAYRAWLSLVFLNALSALHRHQTRRRRSNTAEAFSFDAVLDEPSDGQIQPAIQSIAAIVEKLYRVDVIHYLPTTTVGLLLPVLAAQMLYIRSGQGPDMWIAGFESFYHCMKVLRKLGEVYFLAESMAVFFESSVCGDQLDGSEYRDGDGNLKTAAPPPLLQKVLTSAELECFLHVMG</sequence>
<evidence type="ECO:0000259" key="5">
    <source>
        <dbReference type="SMART" id="SM00906"/>
    </source>
</evidence>
<dbReference type="InterPro" id="IPR052761">
    <property type="entry name" value="Fungal_Detox/Toxin_TFs"/>
</dbReference>
<accession>A0A7R7XL38</accession>
<evidence type="ECO:0000256" key="2">
    <source>
        <dbReference type="ARBA" id="ARBA00023125"/>
    </source>
</evidence>
<dbReference type="AlphaFoldDB" id="A0A7R7XL38"/>
<keyword evidence="1" id="KW-0805">Transcription regulation</keyword>